<dbReference type="PROSITE" id="PS50887">
    <property type="entry name" value="GGDEF"/>
    <property type="match status" value="1"/>
</dbReference>
<dbReference type="InterPro" id="IPR029787">
    <property type="entry name" value="Nucleotide_cyclase"/>
</dbReference>
<reference evidence="4 5" key="1">
    <citation type="submission" date="2019-06" db="EMBL/GenBank/DDBJ databases">
        <title>Rhizobium sp. CL12 isolated from roots of soybean.</title>
        <authorList>
            <person name="Wang C."/>
        </authorList>
    </citation>
    <scope>NUCLEOTIDE SEQUENCE [LARGE SCALE GENOMIC DNA]</scope>
    <source>
        <strain evidence="4 5">CL12</strain>
    </source>
</reference>
<dbReference type="InterPro" id="IPR035965">
    <property type="entry name" value="PAS-like_dom_sf"/>
</dbReference>
<accession>A0A504UZB7</accession>
<dbReference type="InterPro" id="IPR043128">
    <property type="entry name" value="Rev_trsase/Diguanyl_cyclase"/>
</dbReference>
<dbReference type="CDD" id="cd01949">
    <property type="entry name" value="GGDEF"/>
    <property type="match status" value="1"/>
</dbReference>
<dbReference type="Gene3D" id="3.30.450.20">
    <property type="entry name" value="PAS domain"/>
    <property type="match status" value="1"/>
</dbReference>
<evidence type="ECO:0000259" key="3">
    <source>
        <dbReference type="PROSITE" id="PS50887"/>
    </source>
</evidence>
<dbReference type="InterPro" id="IPR013656">
    <property type="entry name" value="PAS_4"/>
</dbReference>
<dbReference type="PANTHER" id="PTHR44757">
    <property type="entry name" value="DIGUANYLATE CYCLASE DGCP"/>
    <property type="match status" value="1"/>
</dbReference>
<dbReference type="AlphaFoldDB" id="A0A504UZB7"/>
<dbReference type="SUPFAM" id="SSF55073">
    <property type="entry name" value="Nucleotide cyclase"/>
    <property type="match status" value="1"/>
</dbReference>
<sequence length="396" mass="43269">MLHPLNATAVGDPAQIAAGAVCFAAVEAGSLGVEIVNLRAAHREKIYVIAVVSDELEPSLQAALFAAGADDVLVGSDRRQLVPCLMRAKRHLELRRHNESWRRSMQEKLDIWQEGLDHLPTPIYVKDADGRYLVCNAAFGQFLGVGHEQILGRRLQDFLPPGSAEAYHESDLQLLRQGGVMRSETDVCLPEAGIRHIMVHKARLDSRQGDVRGLAGVVIDITERKELEARLTEAAERDPLTNAANRRKFFEVASAEIALSKQGDVLAVAVIDIDNFKSINDELGHAEGDVTLCSIVDTLRTQEAGGMLVARAGGEEFFAFFPKEVAPAAPDMLELARHDIARYCQVQTGVGAAGTISIGLAYFTPSDETIDQALRRADLALYRAKRDGRNRMCLAD</sequence>
<evidence type="ECO:0000259" key="1">
    <source>
        <dbReference type="PROSITE" id="PS50112"/>
    </source>
</evidence>
<evidence type="ECO:0000259" key="2">
    <source>
        <dbReference type="PROSITE" id="PS50113"/>
    </source>
</evidence>
<dbReference type="Pfam" id="PF00990">
    <property type="entry name" value="GGDEF"/>
    <property type="match status" value="1"/>
</dbReference>
<gene>
    <name evidence="4" type="ORF">FJQ55_06760</name>
</gene>
<feature type="domain" description="GGDEF" evidence="3">
    <location>
        <begin position="264"/>
        <end position="396"/>
    </location>
</feature>
<protein>
    <submittedName>
        <fullName evidence="4">GGDEF domain-containing protein</fullName>
    </submittedName>
</protein>
<dbReference type="SUPFAM" id="SSF55785">
    <property type="entry name" value="PYP-like sensor domain (PAS domain)"/>
    <property type="match status" value="1"/>
</dbReference>
<name>A0A504UZB7_9HYPH</name>
<dbReference type="InterPro" id="IPR000160">
    <property type="entry name" value="GGDEF_dom"/>
</dbReference>
<evidence type="ECO:0000313" key="4">
    <source>
        <dbReference type="EMBL" id="TPP10542.1"/>
    </source>
</evidence>
<dbReference type="RefSeq" id="WP_140826880.1">
    <property type="nucleotide sequence ID" value="NZ_VFYP01000001.1"/>
</dbReference>
<dbReference type="InterPro" id="IPR052155">
    <property type="entry name" value="Biofilm_reg_signaling"/>
</dbReference>
<dbReference type="InterPro" id="IPR000014">
    <property type="entry name" value="PAS"/>
</dbReference>
<dbReference type="SMART" id="SM00267">
    <property type="entry name" value="GGDEF"/>
    <property type="match status" value="1"/>
</dbReference>
<dbReference type="PROSITE" id="PS50113">
    <property type="entry name" value="PAC"/>
    <property type="match status" value="1"/>
</dbReference>
<feature type="domain" description="PAC" evidence="2">
    <location>
        <begin position="181"/>
        <end position="233"/>
    </location>
</feature>
<organism evidence="4 5">
    <name type="scientific">Rhizobium glycinendophyticum</name>
    <dbReference type="NCBI Taxonomy" id="2589807"/>
    <lineage>
        <taxon>Bacteria</taxon>
        <taxon>Pseudomonadati</taxon>
        <taxon>Pseudomonadota</taxon>
        <taxon>Alphaproteobacteria</taxon>
        <taxon>Hyphomicrobiales</taxon>
        <taxon>Rhizobiaceae</taxon>
        <taxon>Rhizobium/Agrobacterium group</taxon>
        <taxon>Rhizobium</taxon>
    </lineage>
</organism>
<dbReference type="PROSITE" id="PS50112">
    <property type="entry name" value="PAS"/>
    <property type="match status" value="1"/>
</dbReference>
<proteinExistence type="predicted"/>
<keyword evidence="5" id="KW-1185">Reference proteome</keyword>
<dbReference type="EMBL" id="VFYP01000001">
    <property type="protein sequence ID" value="TPP10542.1"/>
    <property type="molecule type" value="Genomic_DNA"/>
</dbReference>
<dbReference type="InterPro" id="IPR000700">
    <property type="entry name" value="PAS-assoc_C"/>
</dbReference>
<dbReference type="Gene3D" id="3.30.70.270">
    <property type="match status" value="1"/>
</dbReference>
<evidence type="ECO:0000313" key="5">
    <source>
        <dbReference type="Proteomes" id="UP000316429"/>
    </source>
</evidence>
<dbReference type="SMART" id="SM00091">
    <property type="entry name" value="PAS"/>
    <property type="match status" value="1"/>
</dbReference>
<dbReference type="Proteomes" id="UP000316429">
    <property type="component" value="Unassembled WGS sequence"/>
</dbReference>
<dbReference type="CDD" id="cd00130">
    <property type="entry name" value="PAS"/>
    <property type="match status" value="1"/>
</dbReference>
<feature type="domain" description="PAS" evidence="1">
    <location>
        <begin position="116"/>
        <end position="179"/>
    </location>
</feature>
<dbReference type="OrthoDB" id="9812260at2"/>
<dbReference type="Pfam" id="PF08448">
    <property type="entry name" value="PAS_4"/>
    <property type="match status" value="1"/>
</dbReference>
<dbReference type="NCBIfam" id="TIGR00254">
    <property type="entry name" value="GGDEF"/>
    <property type="match status" value="1"/>
</dbReference>
<comment type="caution">
    <text evidence="4">The sequence shown here is derived from an EMBL/GenBank/DDBJ whole genome shotgun (WGS) entry which is preliminary data.</text>
</comment>
<dbReference type="PANTHER" id="PTHR44757:SF2">
    <property type="entry name" value="BIOFILM ARCHITECTURE MAINTENANCE PROTEIN MBAA"/>
    <property type="match status" value="1"/>
</dbReference>
<dbReference type="NCBIfam" id="TIGR00229">
    <property type="entry name" value="sensory_box"/>
    <property type="match status" value="1"/>
</dbReference>